<accession>A0A443J9C7</accession>
<keyword evidence="1" id="KW-0378">Hydrolase</keyword>
<evidence type="ECO:0000313" key="3">
    <source>
        <dbReference type="EMBL" id="RWR17142.1"/>
    </source>
</evidence>
<proteinExistence type="predicted"/>
<dbReference type="InterPro" id="IPR023365">
    <property type="entry name" value="Sortase_dom-sf"/>
</dbReference>
<dbReference type="Proteomes" id="UP000285970">
    <property type="component" value="Unassembled WGS sequence"/>
</dbReference>
<dbReference type="InterPro" id="IPR005754">
    <property type="entry name" value="Sortase"/>
</dbReference>
<evidence type="ECO:0000256" key="2">
    <source>
        <dbReference type="SAM" id="MobiDB-lite"/>
    </source>
</evidence>
<dbReference type="SUPFAM" id="SSF63817">
    <property type="entry name" value="Sortase"/>
    <property type="match status" value="1"/>
</dbReference>
<name>A0A443J9C7_9MICO</name>
<feature type="region of interest" description="Disordered" evidence="2">
    <location>
        <begin position="16"/>
        <end position="47"/>
    </location>
</feature>
<comment type="caution">
    <text evidence="3">The sequence shown here is derived from an EMBL/GenBank/DDBJ whole genome shotgun (WGS) entry which is preliminary data.</text>
</comment>
<gene>
    <name evidence="3" type="ORF">D8Y23_12155</name>
</gene>
<dbReference type="Gene3D" id="2.40.260.10">
    <property type="entry name" value="Sortase"/>
    <property type="match status" value="1"/>
</dbReference>
<dbReference type="InterPro" id="IPR042001">
    <property type="entry name" value="Sortase_F"/>
</dbReference>
<dbReference type="GO" id="GO:0016787">
    <property type="term" value="F:hydrolase activity"/>
    <property type="evidence" value="ECO:0007669"/>
    <property type="project" value="UniProtKB-KW"/>
</dbReference>
<dbReference type="Pfam" id="PF04203">
    <property type="entry name" value="Sortase"/>
    <property type="match status" value="1"/>
</dbReference>
<reference evidence="3 4" key="1">
    <citation type="journal article" date="2018" name="Front. Microbiol.">
        <title>Novel Insights Into Bacterial Dimethylsulfoniopropionate Catabolism in the East China Sea.</title>
        <authorList>
            <person name="Liu J."/>
            <person name="Liu J."/>
            <person name="Zhang S.H."/>
            <person name="Liang J."/>
            <person name="Lin H."/>
            <person name="Song D."/>
            <person name="Yang G.P."/>
            <person name="Todd J.D."/>
            <person name="Zhang X.H."/>
        </authorList>
    </citation>
    <scope>NUCLEOTIDE SEQUENCE [LARGE SCALE GENOMIC DNA]</scope>
    <source>
        <strain evidence="3 4">ZYFD042</strain>
    </source>
</reference>
<evidence type="ECO:0000256" key="1">
    <source>
        <dbReference type="ARBA" id="ARBA00022801"/>
    </source>
</evidence>
<dbReference type="EMBL" id="RBZY01000044">
    <property type="protein sequence ID" value="RWR17142.1"/>
    <property type="molecule type" value="Genomic_DNA"/>
</dbReference>
<dbReference type="AlphaFoldDB" id="A0A443J9C7"/>
<protein>
    <submittedName>
        <fullName evidence="3">Class F sortase</fullName>
    </submittedName>
</protein>
<evidence type="ECO:0000313" key="4">
    <source>
        <dbReference type="Proteomes" id="UP000285970"/>
    </source>
</evidence>
<dbReference type="OrthoDB" id="525039at2"/>
<organism evidence="3 4">
    <name type="scientific">Microbacterium enclense</name>
    <dbReference type="NCBI Taxonomy" id="993073"/>
    <lineage>
        <taxon>Bacteria</taxon>
        <taxon>Bacillati</taxon>
        <taxon>Actinomycetota</taxon>
        <taxon>Actinomycetes</taxon>
        <taxon>Micrococcales</taxon>
        <taxon>Microbacteriaceae</taxon>
        <taxon>Microbacterium</taxon>
    </lineage>
</organism>
<sequence>MCTDCAVAAPTDTAPTVVAPTDAAPTDAAPRPTPGSAAASAGPASVTAADPTRVRIPALGLDEPLIELGLAADGAMEVPVDYDDVGWFTGGGRPGGTGPTVIAAHVDSPTGPAVFQRLDEVSVGDVIEVHDAEGRVHGYRVTETADYPKVAFPTARVFGATARDELRVITCGGIFDRDAGSYLDNHVVFAERM</sequence>
<dbReference type="CDD" id="cd05829">
    <property type="entry name" value="Sortase_F"/>
    <property type="match status" value="1"/>
</dbReference>